<reference evidence="1 2" key="1">
    <citation type="submission" date="2015-04" db="EMBL/GenBank/DDBJ databases">
        <title>The complete genome sequence of the hyperthermophilic, obligate iron-reducing archaeon Geoglobus ahangari strain 234T.</title>
        <authorList>
            <person name="Manzella M.P."/>
            <person name="Holmes D.E."/>
            <person name="Rocheleau J.M."/>
            <person name="Chung A."/>
            <person name="Reguera G."/>
            <person name="Kashefi K."/>
        </authorList>
    </citation>
    <scope>NUCLEOTIDE SEQUENCE [LARGE SCALE GENOMIC DNA]</scope>
    <source>
        <strain evidence="1 2">234</strain>
    </source>
</reference>
<dbReference type="RefSeq" id="WP_048095055.1">
    <property type="nucleotide sequence ID" value="NZ_CP011267.1"/>
</dbReference>
<dbReference type="InParanoid" id="A0A0F7IGB3"/>
<protein>
    <submittedName>
        <fullName evidence="1">Uncharacterized protein</fullName>
    </submittedName>
</protein>
<dbReference type="HOGENOM" id="CLU_2629545_0_0_2"/>
<evidence type="ECO:0000313" key="1">
    <source>
        <dbReference type="EMBL" id="AKG91662.1"/>
    </source>
</evidence>
<dbReference type="AlphaFoldDB" id="A0A0F7IGB3"/>
<organism evidence="1 2">
    <name type="scientific">Geoglobus ahangari</name>
    <dbReference type="NCBI Taxonomy" id="113653"/>
    <lineage>
        <taxon>Archaea</taxon>
        <taxon>Methanobacteriati</taxon>
        <taxon>Methanobacteriota</taxon>
        <taxon>Archaeoglobi</taxon>
        <taxon>Archaeoglobales</taxon>
        <taxon>Archaeoglobaceae</taxon>
        <taxon>Geoglobus</taxon>
    </lineage>
</organism>
<proteinExistence type="predicted"/>
<keyword evidence="2" id="KW-1185">Reference proteome</keyword>
<dbReference type="GeneID" id="24803588"/>
<dbReference type="Proteomes" id="UP000034723">
    <property type="component" value="Chromosome"/>
</dbReference>
<dbReference type="EMBL" id="CP011267">
    <property type="protein sequence ID" value="AKG91662.1"/>
    <property type="molecule type" value="Genomic_DNA"/>
</dbReference>
<evidence type="ECO:0000313" key="2">
    <source>
        <dbReference type="Proteomes" id="UP000034723"/>
    </source>
</evidence>
<sequence>MLRELMEFDRIINFIAKKMDELDIVIDSEVYKINRSDDRDLELFEKILDALKSSSIRFRDNFDQEIFIETAVYSAKT</sequence>
<dbReference type="KEGG" id="gah:GAH_01014"/>
<accession>A0A0F7IGB3</accession>
<gene>
    <name evidence="1" type="ORF">GAH_01014</name>
</gene>
<name>A0A0F7IGB3_9EURY</name>